<dbReference type="PANTHER" id="PTHR10105:SF4">
    <property type="entry name" value="SELENOPROTEIN P2"/>
    <property type="match status" value="1"/>
</dbReference>
<proteinExistence type="predicted"/>
<evidence type="ECO:0000313" key="8">
    <source>
        <dbReference type="Proteomes" id="UP000594220"/>
    </source>
</evidence>
<reference evidence="7" key="2">
    <citation type="submission" date="2025-09" db="UniProtKB">
        <authorList>
            <consortium name="Ensembl"/>
        </authorList>
    </citation>
    <scope>IDENTIFICATION</scope>
</reference>
<reference evidence="7" key="1">
    <citation type="submission" date="2025-08" db="UniProtKB">
        <authorList>
            <consortium name="Ensembl"/>
        </authorList>
    </citation>
    <scope>IDENTIFICATION</scope>
</reference>
<dbReference type="OMA" id="INGTAPM"/>
<evidence type="ECO:0000256" key="2">
    <source>
        <dbReference type="ARBA" id="ARBA00022525"/>
    </source>
</evidence>
<dbReference type="PANTHER" id="PTHR10105">
    <property type="entry name" value="SELENOPROTEIN P"/>
    <property type="match status" value="1"/>
</dbReference>
<keyword evidence="5" id="KW-0325">Glycoprotein</keyword>
<comment type="subcellular location">
    <subcellularLocation>
        <location evidence="1">Secreted</location>
    </subcellularLocation>
</comment>
<evidence type="ECO:0000259" key="6">
    <source>
        <dbReference type="Pfam" id="PF04592"/>
    </source>
</evidence>
<accession>A0A7M4FIH1</accession>
<keyword evidence="3" id="KW-0732">Signal</keyword>
<evidence type="ECO:0000313" key="7">
    <source>
        <dbReference type="Ensembl" id="ENSCPRP00005025681.1"/>
    </source>
</evidence>
<dbReference type="Pfam" id="PF04592">
    <property type="entry name" value="SelP_N"/>
    <property type="match status" value="1"/>
</dbReference>
<dbReference type="GO" id="GO:0005576">
    <property type="term" value="C:extracellular region"/>
    <property type="evidence" value="ECO:0007669"/>
    <property type="project" value="UniProtKB-SubCell"/>
</dbReference>
<dbReference type="InterPro" id="IPR037941">
    <property type="entry name" value="SeP"/>
</dbReference>
<keyword evidence="2" id="KW-0964">Secreted</keyword>
<organism evidence="7 8">
    <name type="scientific">Crocodylus porosus</name>
    <name type="common">Saltwater crocodile</name>
    <name type="synonym">Estuarine crocodile</name>
    <dbReference type="NCBI Taxonomy" id="8502"/>
    <lineage>
        <taxon>Eukaryota</taxon>
        <taxon>Metazoa</taxon>
        <taxon>Chordata</taxon>
        <taxon>Craniata</taxon>
        <taxon>Vertebrata</taxon>
        <taxon>Euteleostomi</taxon>
        <taxon>Archelosauria</taxon>
        <taxon>Archosauria</taxon>
        <taxon>Crocodylia</taxon>
        <taxon>Longirostres</taxon>
        <taxon>Crocodylidae</taxon>
        <taxon>Crocodylus</taxon>
    </lineage>
</organism>
<dbReference type="GO" id="GO:0008430">
    <property type="term" value="F:selenium binding"/>
    <property type="evidence" value="ECO:0007669"/>
    <property type="project" value="InterPro"/>
</dbReference>
<evidence type="ECO:0000256" key="3">
    <source>
        <dbReference type="ARBA" id="ARBA00022729"/>
    </source>
</evidence>
<dbReference type="Ensembl" id="ENSCPRT00005029982.1">
    <property type="protein sequence ID" value="ENSCPRP00005025681.1"/>
    <property type="gene ID" value="ENSCPRG00005017796.1"/>
</dbReference>
<evidence type="ECO:0000256" key="4">
    <source>
        <dbReference type="ARBA" id="ARBA00022933"/>
    </source>
</evidence>
<keyword evidence="4" id="KW-0712">Selenocysteine</keyword>
<gene>
    <name evidence="7" type="primary">LOC109307409</name>
</gene>
<evidence type="ECO:0000256" key="5">
    <source>
        <dbReference type="ARBA" id="ARBA00023180"/>
    </source>
</evidence>
<sequence length="206" mass="23052">RGKRGPAALGVCQPPAGGSPAALEAPLWRVNGTVPMDEALGQFCLNLGGLREKLSRRGMADVSYMIVNEKAPLSRAMYWELKRQAPAGVPVYQQGVLDPDVWQILDGDKDDFLIYDKCGRLVFHISLPYSFLHFPYVESAVHFVYHKDYCGNCFHYSNSTQQEVSRGTACPAVKVQLCVRPRLLRNRQTPAAHPEPFSYMCVCVYI</sequence>
<dbReference type="Proteomes" id="UP000594220">
    <property type="component" value="Unplaced"/>
</dbReference>
<evidence type="ECO:0000256" key="1">
    <source>
        <dbReference type="ARBA" id="ARBA00004613"/>
    </source>
</evidence>
<dbReference type="GeneTree" id="ENSGT00510000049326"/>
<dbReference type="InterPro" id="IPR007671">
    <property type="entry name" value="Selenoprotein-P_N"/>
</dbReference>
<name>A0A7M4FIH1_CROPO</name>
<protein>
    <submittedName>
        <fullName evidence="7">Selenoprotein Pb-like</fullName>
    </submittedName>
</protein>
<dbReference type="GO" id="GO:0001887">
    <property type="term" value="P:selenium compound metabolic process"/>
    <property type="evidence" value="ECO:0007669"/>
    <property type="project" value="TreeGrafter"/>
</dbReference>
<keyword evidence="8" id="KW-1185">Reference proteome</keyword>
<dbReference type="AlphaFoldDB" id="A0A7M4FIH1"/>
<feature type="domain" description="Selenoprotein P N-terminal" evidence="6">
    <location>
        <begin position="46"/>
        <end position="169"/>
    </location>
</feature>